<dbReference type="AlphaFoldDB" id="A0AAV7HSK0"/>
<keyword evidence="2" id="KW-1015">Disulfide bond</keyword>
<accession>A0AAV7HSK0</accession>
<keyword evidence="5" id="KW-1185">Reference proteome</keyword>
<evidence type="ECO:0000313" key="4">
    <source>
        <dbReference type="EMBL" id="KAH0547168.1"/>
    </source>
</evidence>
<dbReference type="Gene3D" id="3.20.20.70">
    <property type="entry name" value="Aldolase class I"/>
    <property type="match status" value="1"/>
</dbReference>
<dbReference type="Pfam" id="PF01630">
    <property type="entry name" value="Glyco_hydro_56"/>
    <property type="match status" value="1"/>
</dbReference>
<dbReference type="GO" id="GO:0004415">
    <property type="term" value="F:hyalurononglucosaminidase activity"/>
    <property type="evidence" value="ECO:0007669"/>
    <property type="project" value="InterPro"/>
</dbReference>
<dbReference type="EMBL" id="JAHXZJ010002237">
    <property type="protein sequence ID" value="KAH0547168.1"/>
    <property type="molecule type" value="Genomic_DNA"/>
</dbReference>
<dbReference type="InterPro" id="IPR018155">
    <property type="entry name" value="Hyaluronidase"/>
</dbReference>
<dbReference type="InterPro" id="IPR017853">
    <property type="entry name" value="GH"/>
</dbReference>
<evidence type="ECO:0000256" key="3">
    <source>
        <dbReference type="SAM" id="MobiDB-lite"/>
    </source>
</evidence>
<dbReference type="GO" id="GO:0006952">
    <property type="term" value="P:defense response"/>
    <property type="evidence" value="ECO:0007669"/>
    <property type="project" value="InterPro"/>
</dbReference>
<evidence type="ECO:0000313" key="5">
    <source>
        <dbReference type="Proteomes" id="UP000826195"/>
    </source>
</evidence>
<dbReference type="PRINTS" id="PR00847">
    <property type="entry name" value="HYALURONDASE"/>
</dbReference>
<dbReference type="Proteomes" id="UP000826195">
    <property type="component" value="Unassembled WGS sequence"/>
</dbReference>
<feature type="region of interest" description="Disordered" evidence="3">
    <location>
        <begin position="77"/>
        <end position="101"/>
    </location>
</feature>
<protein>
    <submittedName>
        <fullName evidence="4">Uncharacterized protein</fullName>
    </submittedName>
</protein>
<dbReference type="InterPro" id="IPR001329">
    <property type="entry name" value="Venom_Hyaluronidase"/>
</dbReference>
<reference evidence="4 5" key="1">
    <citation type="journal article" date="2021" name="J. Hered.">
        <title>A chromosome-level genome assembly of the parasitoid wasp, Cotesia glomerata (Hymenoptera: Braconidae).</title>
        <authorList>
            <person name="Pinto B.J."/>
            <person name="Weis J.J."/>
            <person name="Gamble T."/>
            <person name="Ode P.J."/>
            <person name="Paul R."/>
            <person name="Zaspel J.M."/>
        </authorList>
    </citation>
    <scope>NUCLEOTIDE SEQUENCE [LARGE SCALE GENOMIC DNA]</scope>
    <source>
        <strain evidence="4">CgM1</strain>
    </source>
</reference>
<dbReference type="GO" id="GO:0005975">
    <property type="term" value="P:carbohydrate metabolic process"/>
    <property type="evidence" value="ECO:0007669"/>
    <property type="project" value="InterPro"/>
</dbReference>
<gene>
    <name evidence="4" type="ORF">KQX54_017358</name>
</gene>
<organism evidence="4 5">
    <name type="scientific">Cotesia glomerata</name>
    <name type="common">Lepidopteran parasitic wasp</name>
    <name type="synonym">Apanteles glomeratus</name>
    <dbReference type="NCBI Taxonomy" id="32391"/>
    <lineage>
        <taxon>Eukaryota</taxon>
        <taxon>Metazoa</taxon>
        <taxon>Ecdysozoa</taxon>
        <taxon>Arthropoda</taxon>
        <taxon>Hexapoda</taxon>
        <taxon>Insecta</taxon>
        <taxon>Pterygota</taxon>
        <taxon>Neoptera</taxon>
        <taxon>Endopterygota</taxon>
        <taxon>Hymenoptera</taxon>
        <taxon>Apocrita</taxon>
        <taxon>Ichneumonoidea</taxon>
        <taxon>Braconidae</taxon>
        <taxon>Microgastrinae</taxon>
        <taxon>Cotesia</taxon>
    </lineage>
</organism>
<proteinExistence type="inferred from homology"/>
<comment type="caution">
    <text evidence="4">The sequence shown here is derived from an EMBL/GenBank/DDBJ whole genome shotgun (WGS) entry which is preliminary data.</text>
</comment>
<evidence type="ECO:0000256" key="1">
    <source>
        <dbReference type="ARBA" id="ARBA00008871"/>
    </source>
</evidence>
<evidence type="ECO:0000256" key="2">
    <source>
        <dbReference type="ARBA" id="ARBA00023157"/>
    </source>
</evidence>
<name>A0AAV7HSK0_COTGL</name>
<dbReference type="SUPFAM" id="SSF51445">
    <property type="entry name" value="(Trans)glycosidases"/>
    <property type="match status" value="1"/>
</dbReference>
<sequence length="101" mass="11561">MEIFGARDYKVYGNVPTFMCHKYGMYFNDLDKFGIIQNTDDQFRGGKIAILYDPGMFPALIKNPNVRRKIEEGTQAIAKPVISQRSTETPISRFPSPFGHR</sequence>
<comment type="similarity">
    <text evidence="1">Belongs to the glycosyl hydrolase 56 family.</text>
</comment>
<dbReference type="InterPro" id="IPR013785">
    <property type="entry name" value="Aldolase_TIM"/>
</dbReference>